<protein>
    <submittedName>
        <fullName evidence="1">Uncharacterized protein</fullName>
    </submittedName>
</protein>
<reference evidence="1" key="1">
    <citation type="submission" date="2021-07" db="EMBL/GenBank/DDBJ databases">
        <authorList>
            <person name="Durling M."/>
        </authorList>
    </citation>
    <scope>NUCLEOTIDE SEQUENCE</scope>
</reference>
<proteinExistence type="predicted"/>
<keyword evidence="2" id="KW-1185">Reference proteome</keyword>
<organism evidence="1 2">
    <name type="scientific">Hymenoscyphus fraxineus</name>
    <dbReference type="NCBI Taxonomy" id="746836"/>
    <lineage>
        <taxon>Eukaryota</taxon>
        <taxon>Fungi</taxon>
        <taxon>Dikarya</taxon>
        <taxon>Ascomycota</taxon>
        <taxon>Pezizomycotina</taxon>
        <taxon>Leotiomycetes</taxon>
        <taxon>Helotiales</taxon>
        <taxon>Helotiaceae</taxon>
        <taxon>Hymenoscyphus</taxon>
    </lineage>
</organism>
<dbReference type="Proteomes" id="UP000696280">
    <property type="component" value="Unassembled WGS sequence"/>
</dbReference>
<comment type="caution">
    <text evidence="1">The sequence shown here is derived from an EMBL/GenBank/DDBJ whole genome shotgun (WGS) entry which is preliminary data.</text>
</comment>
<gene>
    <name evidence="1" type="ORF">HYFRA_00002383</name>
</gene>
<sequence>MTSTDPAKSVTLYSLPSEVRQQIFAECLDTNLATQDYHENKQRKSPRLLVALRADRTRILYDDALYVFYQRNRVYITLSSSTVSKSHVGYKPTDTAASYVRHLGIEFSRDLVKSNDRDLKDFSQFPQPLFNHLTNLETLQFSVGRQSIYAQRNKHFLQQPFLCYILQKFLEAGCKKLRRVNVEYKKYQQELVTSMFPRRTSQISGKEIENTDSFEFMKAALHMEGEQCWISEERLKSMTWEQLVYHWDAGVGEVLEFDAEAMVNAFASLEEKMLWMRIS</sequence>
<evidence type="ECO:0000313" key="1">
    <source>
        <dbReference type="EMBL" id="CAG8960846.1"/>
    </source>
</evidence>
<dbReference type="EMBL" id="CAJVRL010000103">
    <property type="protein sequence ID" value="CAG8960846.1"/>
    <property type="molecule type" value="Genomic_DNA"/>
</dbReference>
<dbReference type="OrthoDB" id="10347496at2759"/>
<dbReference type="AlphaFoldDB" id="A0A9N9PV15"/>
<accession>A0A9N9PV15</accession>
<evidence type="ECO:0000313" key="2">
    <source>
        <dbReference type="Proteomes" id="UP000696280"/>
    </source>
</evidence>
<name>A0A9N9PV15_9HELO</name>